<dbReference type="Pfam" id="PF05368">
    <property type="entry name" value="NmrA"/>
    <property type="match status" value="1"/>
</dbReference>
<evidence type="ECO:0000313" key="3">
    <source>
        <dbReference type="Proteomes" id="UP000248857"/>
    </source>
</evidence>
<name>A0A2W1JPA1_9CYAN</name>
<dbReference type="Proteomes" id="UP000248857">
    <property type="component" value="Unassembled WGS sequence"/>
</dbReference>
<proteinExistence type="predicted"/>
<dbReference type="InterPro" id="IPR036291">
    <property type="entry name" value="NAD(P)-bd_dom_sf"/>
</dbReference>
<sequence>MTTQPNILVLGATGKVGSEALRQLQLAGDSNPIAAVRSPEKARAFQDQGIKTVILDLDKPETLEPALEGINRALLLTGYTVDMLRQSKRFVDAAKTTGVQHIVHIGASTAPTNEVAHWGWHQLVEAYIEKQGFSYTHLRPEAFMQNITGPGYRWMDGTVIRHYVGNARWSWIDCDDLALVVAHALREPEKYAGQVIPLGYDAKTFDEIADIFTQVTGQTFTAEARPPEEFLENSLAAGADPAYINCVYTQFKLNNEDAIPNADATFDNFEAITGRKPMTWREFAQQHHEQLVAEA</sequence>
<dbReference type="Gene3D" id="3.90.25.10">
    <property type="entry name" value="UDP-galactose 4-epimerase, domain 1"/>
    <property type="match status" value="1"/>
</dbReference>
<dbReference type="OrthoDB" id="9794300at2"/>
<dbReference type="EC" id="1.7.-.-" evidence="2"/>
<evidence type="ECO:0000259" key="1">
    <source>
        <dbReference type="Pfam" id="PF05368"/>
    </source>
</evidence>
<dbReference type="InterPro" id="IPR051604">
    <property type="entry name" value="Ergot_Alk_Oxidoreductase"/>
</dbReference>
<reference evidence="2 3" key="1">
    <citation type="journal article" date="2018" name="Sci. Rep.">
        <title>A novel species of the marine cyanobacterium Acaryochloris with a unique pigment content and lifestyle.</title>
        <authorList>
            <person name="Partensky F."/>
            <person name="Six C."/>
            <person name="Ratin M."/>
            <person name="Garczarek L."/>
            <person name="Vaulot D."/>
            <person name="Probert I."/>
            <person name="Calteau A."/>
            <person name="Gourvil P."/>
            <person name="Marie D."/>
            <person name="Grebert T."/>
            <person name="Bouchier C."/>
            <person name="Le Panse S."/>
            <person name="Gachenot M."/>
            <person name="Rodriguez F."/>
            <person name="Garrido J.L."/>
        </authorList>
    </citation>
    <scope>NUCLEOTIDE SEQUENCE [LARGE SCALE GENOMIC DNA]</scope>
    <source>
        <strain evidence="2 3">RCC1774</strain>
    </source>
</reference>
<dbReference type="PANTHER" id="PTHR43162">
    <property type="match status" value="1"/>
</dbReference>
<dbReference type="Gene3D" id="3.40.50.720">
    <property type="entry name" value="NAD(P)-binding Rossmann-like Domain"/>
    <property type="match status" value="1"/>
</dbReference>
<dbReference type="GO" id="GO:0016491">
    <property type="term" value="F:oxidoreductase activity"/>
    <property type="evidence" value="ECO:0007669"/>
    <property type="project" value="UniProtKB-KW"/>
</dbReference>
<organism evidence="2 3">
    <name type="scientific">Acaryochloris thomasi RCC1774</name>
    <dbReference type="NCBI Taxonomy" id="1764569"/>
    <lineage>
        <taxon>Bacteria</taxon>
        <taxon>Bacillati</taxon>
        <taxon>Cyanobacteriota</taxon>
        <taxon>Cyanophyceae</taxon>
        <taxon>Acaryochloridales</taxon>
        <taxon>Acaryochloridaceae</taxon>
        <taxon>Acaryochloris</taxon>
        <taxon>Acaryochloris thomasi</taxon>
    </lineage>
</organism>
<keyword evidence="3" id="KW-1185">Reference proteome</keyword>
<protein>
    <submittedName>
        <fullName evidence="2">NAD(P)H azoreductase</fullName>
        <ecNumber evidence="2">1.7.-.-</ecNumber>
    </submittedName>
</protein>
<dbReference type="AlphaFoldDB" id="A0A2W1JPA1"/>
<dbReference type="SUPFAM" id="SSF51735">
    <property type="entry name" value="NAD(P)-binding Rossmann-fold domains"/>
    <property type="match status" value="1"/>
</dbReference>
<dbReference type="RefSeq" id="WP_110986314.1">
    <property type="nucleotide sequence ID" value="NZ_CAWNWM010000006.1"/>
</dbReference>
<dbReference type="EMBL" id="PQWO01000006">
    <property type="protein sequence ID" value="PZD73255.1"/>
    <property type="molecule type" value="Genomic_DNA"/>
</dbReference>
<evidence type="ECO:0000313" key="2">
    <source>
        <dbReference type="EMBL" id="PZD73255.1"/>
    </source>
</evidence>
<dbReference type="InterPro" id="IPR008030">
    <property type="entry name" value="NmrA-like"/>
</dbReference>
<keyword evidence="2" id="KW-0560">Oxidoreductase</keyword>
<comment type="caution">
    <text evidence="2">The sequence shown here is derived from an EMBL/GenBank/DDBJ whole genome shotgun (WGS) entry which is preliminary data.</text>
</comment>
<accession>A0A2W1JPA1</accession>
<gene>
    <name evidence="2" type="primary">azoB_3</name>
    <name evidence="2" type="ORF">C1752_02365</name>
</gene>
<feature type="domain" description="NmrA-like" evidence="1">
    <location>
        <begin position="6"/>
        <end position="283"/>
    </location>
</feature>
<dbReference type="PANTHER" id="PTHR43162:SF1">
    <property type="entry name" value="PRESTALK A DIFFERENTIATION PROTEIN A"/>
    <property type="match status" value="1"/>
</dbReference>